<protein>
    <submittedName>
        <fullName evidence="2">Putative DNA maturase A</fullName>
    </submittedName>
</protein>
<dbReference type="GeneID" id="26642960"/>
<name>A0A068Q6Z3_9CAUD</name>
<feature type="region of interest" description="Disordered" evidence="1">
    <location>
        <begin position="1"/>
        <end position="21"/>
    </location>
</feature>
<evidence type="ECO:0000313" key="2">
    <source>
        <dbReference type="EMBL" id="BAP15845.1"/>
    </source>
</evidence>
<dbReference type="RefSeq" id="YP_009216577.1">
    <property type="nucleotide sequence ID" value="NC_028988.1"/>
</dbReference>
<dbReference type="KEGG" id="vg:26642960"/>
<proteinExistence type="predicted"/>
<sequence length="128" mass="13904">MGRSSRRPHRHLPHHRNHRWPAKGHRCYQGVAYMSKATSALLEDLHGALAEEMLARVRSGEATAAELAAVAKFLKDNSVTAVIEDNSAMDELRSQLARRRAKAPAAIPGYATGALSTEEADDIVGGLH</sequence>
<dbReference type="InterPro" id="IPR024345">
    <property type="entry name" value="DNA_matur_Phage_T7-like"/>
</dbReference>
<dbReference type="EMBL" id="AB920995">
    <property type="protein sequence ID" value="BAP15845.1"/>
    <property type="molecule type" value="Genomic_DNA"/>
</dbReference>
<evidence type="ECO:0000256" key="1">
    <source>
        <dbReference type="SAM" id="MobiDB-lite"/>
    </source>
</evidence>
<keyword evidence="3" id="KW-1185">Reference proteome</keyword>
<evidence type="ECO:0000313" key="3">
    <source>
        <dbReference type="Proteomes" id="UP000027493"/>
    </source>
</evidence>
<dbReference type="OrthoDB" id="35434at10239"/>
<accession>A0A068Q6Z3</accession>
<dbReference type="Proteomes" id="UP000027493">
    <property type="component" value="Segment"/>
</dbReference>
<organism evidence="2 3">
    <name type="scientific">Ralstonia phage RSJ2</name>
    <dbReference type="NCBI Taxonomy" id="1481785"/>
    <lineage>
        <taxon>Viruses</taxon>
        <taxon>Duplodnaviria</taxon>
        <taxon>Heunggongvirae</taxon>
        <taxon>Uroviricota</taxon>
        <taxon>Caudoviricetes</taxon>
        <taxon>Autographivirales</taxon>
        <taxon>Autonotataviridae</taxon>
        <taxon>Risjevirus</taxon>
        <taxon>Risjevirus RSJ2</taxon>
    </lineage>
</organism>
<dbReference type="Pfam" id="PF11123">
    <property type="entry name" value="DNA_Packaging_2"/>
    <property type="match status" value="1"/>
</dbReference>
<reference evidence="2 3" key="1">
    <citation type="submission" date="2014-03" db="EMBL/GenBank/DDBJ databases">
        <title>Isolation and characterization of bacteriophages infecting R. solanacearum from Thailand.</title>
        <authorList>
            <person name="Narulita E."/>
            <person name="Kawasaki T."/>
            <person name="Fujie M."/>
            <person name="Yamada T."/>
        </authorList>
    </citation>
    <scope>NUCLEOTIDE SEQUENCE [LARGE SCALE GENOMIC DNA]</scope>
</reference>